<protein>
    <submittedName>
        <fullName evidence="2">Uncharacterized protein</fullName>
    </submittedName>
</protein>
<proteinExistence type="predicted"/>
<reference evidence="3" key="1">
    <citation type="submission" date="2016-06" db="EMBL/GenBank/DDBJ databases">
        <title>Parallel loss of symbiosis genes in relatives of nitrogen-fixing non-legume Parasponia.</title>
        <authorList>
            <person name="Van Velzen R."/>
            <person name="Holmer R."/>
            <person name="Bu F."/>
            <person name="Rutten L."/>
            <person name="Van Zeijl A."/>
            <person name="Liu W."/>
            <person name="Santuari L."/>
            <person name="Cao Q."/>
            <person name="Sharma T."/>
            <person name="Shen D."/>
            <person name="Roswanjaya Y."/>
            <person name="Wardhani T."/>
            <person name="Kalhor M.S."/>
            <person name="Jansen J."/>
            <person name="Van den Hoogen J."/>
            <person name="Gungor B."/>
            <person name="Hartog M."/>
            <person name="Hontelez J."/>
            <person name="Verver J."/>
            <person name="Yang W.-C."/>
            <person name="Schijlen E."/>
            <person name="Repin R."/>
            <person name="Schilthuizen M."/>
            <person name="Schranz E."/>
            <person name="Heidstra R."/>
            <person name="Miyata K."/>
            <person name="Fedorova E."/>
            <person name="Kohlen W."/>
            <person name="Bisseling T."/>
            <person name="Smit S."/>
            <person name="Geurts R."/>
        </authorList>
    </citation>
    <scope>NUCLEOTIDE SEQUENCE [LARGE SCALE GENOMIC DNA]</scope>
    <source>
        <strain evidence="3">cv. WU1-14</strain>
    </source>
</reference>
<comment type="caution">
    <text evidence="2">The sequence shown here is derived from an EMBL/GenBank/DDBJ whole genome shotgun (WGS) entry which is preliminary data.</text>
</comment>
<feature type="signal peptide" evidence="1">
    <location>
        <begin position="1"/>
        <end position="20"/>
    </location>
</feature>
<dbReference type="AlphaFoldDB" id="A0A2P5DUE0"/>
<organism evidence="2 3">
    <name type="scientific">Parasponia andersonii</name>
    <name type="common">Sponia andersonii</name>
    <dbReference type="NCBI Taxonomy" id="3476"/>
    <lineage>
        <taxon>Eukaryota</taxon>
        <taxon>Viridiplantae</taxon>
        <taxon>Streptophyta</taxon>
        <taxon>Embryophyta</taxon>
        <taxon>Tracheophyta</taxon>
        <taxon>Spermatophyta</taxon>
        <taxon>Magnoliopsida</taxon>
        <taxon>eudicotyledons</taxon>
        <taxon>Gunneridae</taxon>
        <taxon>Pentapetalae</taxon>
        <taxon>rosids</taxon>
        <taxon>fabids</taxon>
        <taxon>Rosales</taxon>
        <taxon>Cannabaceae</taxon>
        <taxon>Parasponia</taxon>
    </lineage>
</organism>
<gene>
    <name evidence="2" type="ORF">PanWU01x14_031970</name>
</gene>
<evidence type="ECO:0000313" key="3">
    <source>
        <dbReference type="Proteomes" id="UP000237105"/>
    </source>
</evidence>
<evidence type="ECO:0000313" key="2">
    <source>
        <dbReference type="EMBL" id="PON76877.1"/>
    </source>
</evidence>
<sequence>MDNLSLWGILCPILCMVVTASQCSMLHLTLFRILLGPKSLVGLNKELLRDARYHNFNKENFGAFAMVIWLLQTERNNFVDGNTLRMADVILKDAGRYTFLSSNKLKKI</sequence>
<dbReference type="Proteomes" id="UP000237105">
    <property type="component" value="Unassembled WGS sequence"/>
</dbReference>
<dbReference type="EMBL" id="JXTB01000016">
    <property type="protein sequence ID" value="PON76877.1"/>
    <property type="molecule type" value="Genomic_DNA"/>
</dbReference>
<keyword evidence="1" id="KW-0732">Signal</keyword>
<evidence type="ECO:0000256" key="1">
    <source>
        <dbReference type="SAM" id="SignalP"/>
    </source>
</evidence>
<feature type="chain" id="PRO_5015139873" evidence="1">
    <location>
        <begin position="21"/>
        <end position="108"/>
    </location>
</feature>
<accession>A0A2P5DUE0</accession>
<name>A0A2P5DUE0_PARAD</name>
<keyword evidence="3" id="KW-1185">Reference proteome</keyword>
<dbReference type="OrthoDB" id="10360838at2759"/>